<dbReference type="eggNOG" id="COG2732">
    <property type="taxonomic scope" value="Bacteria"/>
</dbReference>
<dbReference type="RefSeq" id="WP_014537736.1">
    <property type="nucleotide sequence ID" value="NC_017384.1"/>
</dbReference>
<protein>
    <submittedName>
        <fullName evidence="3">Barstar (Barnase inhibitor) superfamily protein</fullName>
    </submittedName>
</protein>
<keyword evidence="4" id="KW-1185">Reference proteome</keyword>
<name>F9Y6B3_KETVW</name>
<evidence type="ECO:0000259" key="2">
    <source>
        <dbReference type="Pfam" id="PF01337"/>
    </source>
</evidence>
<dbReference type="Proteomes" id="UP000000692">
    <property type="component" value="Chromosome"/>
</dbReference>
<dbReference type="EMBL" id="CP002018">
    <property type="protein sequence ID" value="AEM40859.1"/>
    <property type="molecule type" value="Genomic_DNA"/>
</dbReference>
<dbReference type="OrthoDB" id="7575400at2"/>
<comment type="similarity">
    <text evidence="1">Belongs to the barstar family.</text>
</comment>
<evidence type="ECO:0000313" key="4">
    <source>
        <dbReference type="Proteomes" id="UP000000692"/>
    </source>
</evidence>
<gene>
    <name evidence="3" type="ordered locus">KVU_1020</name>
</gene>
<feature type="domain" description="Barstar (barnase inhibitor)" evidence="2">
    <location>
        <begin position="4"/>
        <end position="98"/>
    </location>
</feature>
<evidence type="ECO:0000256" key="1">
    <source>
        <dbReference type="ARBA" id="ARBA00006845"/>
    </source>
</evidence>
<reference evidence="3 4" key="1">
    <citation type="journal article" date="2011" name="J. Bacteriol.">
        <title>Complete genome sequence of the industrial strain Ketogulonicigenium vulgare WSH-001.</title>
        <authorList>
            <person name="Liu L."/>
            <person name="Li Y."/>
            <person name="Zhang J."/>
            <person name="Zhou Z."/>
            <person name="Liu J."/>
            <person name="Li X."/>
            <person name="Zhou J."/>
            <person name="Du G."/>
            <person name="Wang L."/>
            <person name="Chen J."/>
        </authorList>
    </citation>
    <scope>NUCLEOTIDE SEQUENCE [LARGE SCALE GENOMIC DNA]</scope>
    <source>
        <strain evidence="3 4">WSH-001</strain>
    </source>
</reference>
<dbReference type="Gene3D" id="3.30.370.10">
    <property type="entry name" value="Barstar-like"/>
    <property type="match status" value="1"/>
</dbReference>
<accession>F9Y6B3</accession>
<dbReference type="SUPFAM" id="SSF52038">
    <property type="entry name" value="Barstar-related"/>
    <property type="match status" value="1"/>
</dbReference>
<evidence type="ECO:0000313" key="3">
    <source>
        <dbReference type="EMBL" id="AEM40859.1"/>
    </source>
</evidence>
<proteinExistence type="inferred from homology"/>
<sequence length="109" mass="12467">MLRKVAIDCLAIQDWETFHDAFEQAFGFPGWYGRNLNAWIDCMTHLDEDGMSDFKALPDEIVILELSNANELKRIAPDILTATLEMTAFCNWRRAERGDPPLLLVSCYA</sequence>
<dbReference type="AlphaFoldDB" id="F9Y6B3"/>
<dbReference type="HOGENOM" id="CLU_147895_0_0_5"/>
<dbReference type="InterPro" id="IPR035905">
    <property type="entry name" value="Barstar-like_sf"/>
</dbReference>
<dbReference type="InterPro" id="IPR000468">
    <property type="entry name" value="Barstar"/>
</dbReference>
<organism evidence="3 4">
    <name type="scientific">Ketogulonicigenium vulgare (strain WSH-001)</name>
    <dbReference type="NCBI Taxonomy" id="759362"/>
    <lineage>
        <taxon>Bacteria</taxon>
        <taxon>Pseudomonadati</taxon>
        <taxon>Pseudomonadota</taxon>
        <taxon>Alphaproteobacteria</taxon>
        <taxon>Rhodobacterales</taxon>
        <taxon>Roseobacteraceae</taxon>
        <taxon>Ketogulonicigenium</taxon>
    </lineage>
</organism>
<dbReference type="Pfam" id="PF01337">
    <property type="entry name" value="Barstar"/>
    <property type="match status" value="1"/>
</dbReference>
<dbReference type="KEGG" id="kvl:KVU_1020"/>